<evidence type="ECO:0000256" key="1">
    <source>
        <dbReference type="SAM" id="MobiDB-lite"/>
    </source>
</evidence>
<feature type="compositionally biased region" description="Basic residues" evidence="1">
    <location>
        <begin position="119"/>
        <end position="132"/>
    </location>
</feature>
<dbReference type="Proteomes" id="UP000326396">
    <property type="component" value="Linkage Group LG7"/>
</dbReference>
<feature type="compositionally biased region" description="Polar residues" evidence="1">
    <location>
        <begin position="1"/>
        <end position="48"/>
    </location>
</feature>
<organism evidence="2 3">
    <name type="scientific">Mikania micrantha</name>
    <name type="common">bitter vine</name>
    <dbReference type="NCBI Taxonomy" id="192012"/>
    <lineage>
        <taxon>Eukaryota</taxon>
        <taxon>Viridiplantae</taxon>
        <taxon>Streptophyta</taxon>
        <taxon>Embryophyta</taxon>
        <taxon>Tracheophyta</taxon>
        <taxon>Spermatophyta</taxon>
        <taxon>Magnoliopsida</taxon>
        <taxon>eudicotyledons</taxon>
        <taxon>Gunneridae</taxon>
        <taxon>Pentapetalae</taxon>
        <taxon>asterids</taxon>
        <taxon>campanulids</taxon>
        <taxon>Asterales</taxon>
        <taxon>Asteraceae</taxon>
        <taxon>Asteroideae</taxon>
        <taxon>Heliantheae alliance</taxon>
        <taxon>Eupatorieae</taxon>
        <taxon>Mikania</taxon>
    </lineage>
</organism>
<proteinExistence type="predicted"/>
<evidence type="ECO:0000313" key="2">
    <source>
        <dbReference type="EMBL" id="KAD3066914.1"/>
    </source>
</evidence>
<accession>A0A5N6LZ60</accession>
<evidence type="ECO:0000313" key="3">
    <source>
        <dbReference type="Proteomes" id="UP000326396"/>
    </source>
</evidence>
<keyword evidence="3" id="KW-1185">Reference proteome</keyword>
<feature type="region of interest" description="Disordered" evidence="1">
    <location>
        <begin position="1"/>
        <end position="63"/>
    </location>
</feature>
<name>A0A5N6LZ60_9ASTR</name>
<dbReference type="EMBL" id="SZYD01000017">
    <property type="protein sequence ID" value="KAD3066914.1"/>
    <property type="molecule type" value="Genomic_DNA"/>
</dbReference>
<reference evidence="2 3" key="1">
    <citation type="submission" date="2019-05" db="EMBL/GenBank/DDBJ databases">
        <title>Mikania micrantha, genome provides insights into the molecular mechanism of rapid growth.</title>
        <authorList>
            <person name="Liu B."/>
        </authorList>
    </citation>
    <scope>NUCLEOTIDE SEQUENCE [LARGE SCALE GENOMIC DNA]</scope>
    <source>
        <strain evidence="2">NLD-2019</strain>
        <tissue evidence="2">Leaf</tissue>
    </source>
</reference>
<dbReference type="AlphaFoldDB" id="A0A5N6LZ60"/>
<sequence length="384" mass="43537">MSQQQPPTPTFSKLSDPPVTQTHYSSPFTTNTQSLPTNTKPTYVSSTFHVPPPITTRFEQGGFSGAQEKIEFDEDFEPYDYEDDTYVGPYASYDDGTSFGTNDEQDDWEFLEKMAVITKRKARSQRRSRHSTVRVVSNAPNSDRSNRDEPQGRSVYESCGHYGELGHIVDQCPSILGDYQEGGNSGGYQRSYNNYNQGGSSGSSSNETNEMMEMLKAIQNDMKSRDQARDQKDEKLDKVKEIQKMAQRDGRPPWSMQIESLPSKISTGLQPSLVFKKPAHVSKCGETRHIQMVRTKDTGKGKGIASSSSTAARPNKRRNVRLQDESEEEEELRVTWRQNRKGTIDIIEGTQHSHLPRHPLAQQHERFNQLIKSLDSIKKSFQIQ</sequence>
<gene>
    <name evidence="2" type="ORF">E3N88_34794</name>
</gene>
<comment type="caution">
    <text evidence="2">The sequence shown here is derived from an EMBL/GenBank/DDBJ whole genome shotgun (WGS) entry which is preliminary data.</text>
</comment>
<feature type="region of interest" description="Disordered" evidence="1">
    <location>
        <begin position="188"/>
        <end position="207"/>
    </location>
</feature>
<feature type="region of interest" description="Disordered" evidence="1">
    <location>
        <begin position="119"/>
        <end position="155"/>
    </location>
</feature>
<feature type="region of interest" description="Disordered" evidence="1">
    <location>
        <begin position="297"/>
        <end position="329"/>
    </location>
</feature>
<feature type="compositionally biased region" description="Low complexity" evidence="1">
    <location>
        <begin position="191"/>
        <end position="206"/>
    </location>
</feature>
<protein>
    <submittedName>
        <fullName evidence="2">Uncharacterized protein</fullName>
    </submittedName>
</protein>